<reference evidence="2 3" key="1">
    <citation type="journal article" date="2014" name="Science">
        <title>Plant genetics. Early allopolyploid evolution in the post-Neolithic Brassica napus oilseed genome.</title>
        <authorList>
            <person name="Chalhoub B."/>
            <person name="Denoeud F."/>
            <person name="Liu S."/>
            <person name="Parkin I.A."/>
            <person name="Tang H."/>
            <person name="Wang X."/>
            <person name="Chiquet J."/>
            <person name="Belcram H."/>
            <person name="Tong C."/>
            <person name="Samans B."/>
            <person name="Correa M."/>
            <person name="Da Silva C."/>
            <person name="Just J."/>
            <person name="Falentin C."/>
            <person name="Koh C.S."/>
            <person name="Le Clainche I."/>
            <person name="Bernard M."/>
            <person name="Bento P."/>
            <person name="Noel B."/>
            <person name="Labadie K."/>
            <person name="Alberti A."/>
            <person name="Charles M."/>
            <person name="Arnaud D."/>
            <person name="Guo H."/>
            <person name="Daviaud C."/>
            <person name="Alamery S."/>
            <person name="Jabbari K."/>
            <person name="Zhao M."/>
            <person name="Edger P.P."/>
            <person name="Chelaifa H."/>
            <person name="Tack D."/>
            <person name="Lassalle G."/>
            <person name="Mestiri I."/>
            <person name="Schnel N."/>
            <person name="Le Paslier M.C."/>
            <person name="Fan G."/>
            <person name="Renault V."/>
            <person name="Bayer P.E."/>
            <person name="Golicz A.A."/>
            <person name="Manoli S."/>
            <person name="Lee T.H."/>
            <person name="Thi V.H."/>
            <person name="Chalabi S."/>
            <person name="Hu Q."/>
            <person name="Fan C."/>
            <person name="Tollenaere R."/>
            <person name="Lu Y."/>
            <person name="Battail C."/>
            <person name="Shen J."/>
            <person name="Sidebottom C.H."/>
            <person name="Wang X."/>
            <person name="Canaguier A."/>
            <person name="Chauveau A."/>
            <person name="Berard A."/>
            <person name="Deniot G."/>
            <person name="Guan M."/>
            <person name="Liu Z."/>
            <person name="Sun F."/>
            <person name="Lim Y.P."/>
            <person name="Lyons E."/>
            <person name="Town C.D."/>
            <person name="Bancroft I."/>
            <person name="Wang X."/>
            <person name="Meng J."/>
            <person name="Ma J."/>
            <person name="Pires J.C."/>
            <person name="King G.J."/>
            <person name="Brunel D."/>
            <person name="Delourme R."/>
            <person name="Renard M."/>
            <person name="Aury J.M."/>
            <person name="Adams K.L."/>
            <person name="Batley J."/>
            <person name="Snowdon R.J."/>
            <person name="Tost J."/>
            <person name="Edwards D."/>
            <person name="Zhou Y."/>
            <person name="Hua W."/>
            <person name="Sharpe A.G."/>
            <person name="Paterson A.H."/>
            <person name="Guan C."/>
            <person name="Wincker P."/>
        </authorList>
    </citation>
    <scope>NUCLEOTIDE SEQUENCE [LARGE SCALE GENOMIC DNA]</scope>
    <source>
        <strain evidence="3">cv. Darmor-bzh</strain>
    </source>
</reference>
<accession>A0A078IE78</accession>
<name>A0A078IE78_BRANA</name>
<dbReference type="EMBL" id="LK032729">
    <property type="protein sequence ID" value="CDY47679.1"/>
    <property type="molecule type" value="Genomic_DNA"/>
</dbReference>
<evidence type="ECO:0000313" key="2">
    <source>
        <dbReference type="EMBL" id="CDY47679.1"/>
    </source>
</evidence>
<dbReference type="Gramene" id="CDY47679">
    <property type="protein sequence ID" value="CDY47679"/>
    <property type="gene ID" value="GSBRNA2T00087920001"/>
</dbReference>
<proteinExistence type="predicted"/>
<reference evidence="2" key="2">
    <citation type="submission" date="2014-06" db="EMBL/GenBank/DDBJ databases">
        <authorList>
            <person name="Genoscope - CEA"/>
        </authorList>
    </citation>
    <scope>NUCLEOTIDE SEQUENCE</scope>
</reference>
<dbReference type="PaxDb" id="3708-A0A078IE78"/>
<keyword evidence="3" id="KW-1185">Reference proteome</keyword>
<dbReference type="AlphaFoldDB" id="A0A078IE78"/>
<gene>
    <name evidence="2" type="primary">BnaC04g03800D</name>
    <name evidence="1" type="ORF">DARMORV10_C04P05390.1</name>
    <name evidence="2" type="ORF">GSBRNA2T00087920001</name>
</gene>
<organism evidence="2 3">
    <name type="scientific">Brassica napus</name>
    <name type="common">Rape</name>
    <dbReference type="NCBI Taxonomy" id="3708"/>
    <lineage>
        <taxon>Eukaryota</taxon>
        <taxon>Viridiplantae</taxon>
        <taxon>Streptophyta</taxon>
        <taxon>Embryophyta</taxon>
        <taxon>Tracheophyta</taxon>
        <taxon>Spermatophyta</taxon>
        <taxon>Magnoliopsida</taxon>
        <taxon>eudicotyledons</taxon>
        <taxon>Gunneridae</taxon>
        <taxon>Pentapetalae</taxon>
        <taxon>rosids</taxon>
        <taxon>malvids</taxon>
        <taxon>Brassicales</taxon>
        <taxon>Brassicaceae</taxon>
        <taxon>Brassiceae</taxon>
        <taxon>Brassica</taxon>
    </lineage>
</organism>
<evidence type="ECO:0000313" key="1">
    <source>
        <dbReference type="EMBL" id="CAF1804909.1"/>
    </source>
</evidence>
<reference evidence="1" key="3">
    <citation type="submission" date="2021-01" db="EMBL/GenBank/DDBJ databases">
        <authorList>
            <consortium name="Genoscope - CEA"/>
            <person name="William W."/>
        </authorList>
    </citation>
    <scope>NUCLEOTIDE SEQUENCE</scope>
</reference>
<sequence>MGDGGVVNTCSSSVRSLTRVLVLLTGRHVHGESLVGFGCWVCGLGFLGRRVRFNVCLGFDP</sequence>
<evidence type="ECO:0000313" key="3">
    <source>
        <dbReference type="Proteomes" id="UP000028999"/>
    </source>
</evidence>
<dbReference type="Proteomes" id="UP001295469">
    <property type="component" value="Chromosome C04"/>
</dbReference>
<protein>
    <submittedName>
        <fullName evidence="1">(rape) hypothetical protein</fullName>
    </submittedName>
    <submittedName>
        <fullName evidence="2">BnaC04g03800D protein</fullName>
    </submittedName>
</protein>
<dbReference type="EMBL" id="HG994368">
    <property type="protein sequence ID" value="CAF1804909.1"/>
    <property type="molecule type" value="Genomic_DNA"/>
</dbReference>
<dbReference type="Proteomes" id="UP000028999">
    <property type="component" value="Unassembled WGS sequence"/>
</dbReference>